<protein>
    <recommendedName>
        <fullName evidence="13">Claudin</fullName>
    </recommendedName>
</protein>
<evidence type="ECO:0000256" key="5">
    <source>
        <dbReference type="ARBA" id="ARBA00022475"/>
    </source>
</evidence>
<feature type="transmembrane region" description="Helical" evidence="10">
    <location>
        <begin position="173"/>
        <end position="195"/>
    </location>
</feature>
<proteinExistence type="inferred from homology"/>
<feature type="transmembrane region" description="Helical" evidence="10">
    <location>
        <begin position="120"/>
        <end position="146"/>
    </location>
</feature>
<evidence type="ECO:0000256" key="3">
    <source>
        <dbReference type="ARBA" id="ARBA00008295"/>
    </source>
</evidence>
<dbReference type="PROSITE" id="PS01346">
    <property type="entry name" value="CLAUDIN"/>
    <property type="match status" value="1"/>
</dbReference>
<dbReference type="PRINTS" id="PR01077">
    <property type="entry name" value="CLAUDIN"/>
</dbReference>
<keyword evidence="5" id="KW-1003">Cell membrane</keyword>
<evidence type="ECO:0000256" key="9">
    <source>
        <dbReference type="ARBA" id="ARBA00023136"/>
    </source>
</evidence>
<dbReference type="InterPro" id="IPR004031">
    <property type="entry name" value="PMP22/EMP/MP20/Claudin"/>
</dbReference>
<dbReference type="PANTHER" id="PTHR12002">
    <property type="entry name" value="CLAUDIN"/>
    <property type="match status" value="1"/>
</dbReference>
<keyword evidence="12" id="KW-1185">Reference proteome</keyword>
<comment type="caution">
    <text evidence="11">The sequence shown here is derived from an EMBL/GenBank/DDBJ whole genome shotgun (WGS) entry which is preliminary data.</text>
</comment>
<evidence type="ECO:0000313" key="12">
    <source>
        <dbReference type="Proteomes" id="UP001239994"/>
    </source>
</evidence>
<evidence type="ECO:0000256" key="2">
    <source>
        <dbReference type="ARBA" id="ARBA00004651"/>
    </source>
</evidence>
<dbReference type="InterPro" id="IPR006187">
    <property type="entry name" value="Claudin"/>
</dbReference>
<evidence type="ECO:0000256" key="8">
    <source>
        <dbReference type="ARBA" id="ARBA00022989"/>
    </source>
</evidence>
<name>A0AAD8YVR7_9TELE</name>
<comment type="subcellular location">
    <subcellularLocation>
        <location evidence="1">Cell junction</location>
        <location evidence="1">Tight junction</location>
    </subcellularLocation>
    <subcellularLocation>
        <location evidence="2">Cell membrane</location>
        <topology evidence="2">Multi-pass membrane protein</topology>
    </subcellularLocation>
</comment>
<dbReference type="Gene3D" id="1.20.140.150">
    <property type="match status" value="2"/>
</dbReference>
<keyword evidence="4" id="KW-0796">Tight junction</keyword>
<accession>A0AAD8YVR7</accession>
<dbReference type="InterPro" id="IPR017974">
    <property type="entry name" value="Claudin_CS"/>
</dbReference>
<dbReference type="Proteomes" id="UP001239994">
    <property type="component" value="Unassembled WGS sequence"/>
</dbReference>
<comment type="similarity">
    <text evidence="3">Belongs to the claudin family.</text>
</comment>
<dbReference type="GO" id="GO:0005886">
    <property type="term" value="C:plasma membrane"/>
    <property type="evidence" value="ECO:0007669"/>
    <property type="project" value="UniProtKB-SubCell"/>
</dbReference>
<keyword evidence="6 10" id="KW-0812">Transmembrane</keyword>
<evidence type="ECO:0000313" key="11">
    <source>
        <dbReference type="EMBL" id="KAK1787409.1"/>
    </source>
</evidence>
<gene>
    <name evidence="11" type="ORF">P4O66_002897</name>
</gene>
<sequence length="304" mass="32458">MGRQLLAASLVLLGFTGIIVICALPMWKVSAFVGSNILTARVFWEGLWMNCVLLSTGNMQCKVYNTILALSQNLQVSRALICISLAAGGVGIVLMVIGARATNFYRDNQYAKIRCGISAGVVYIIAGVLCLIAVSWSAQGIIVGFYSPTATDAMRDIGKTQNMDLKLSEDLQAARAMVVIAIVAGVTGIMLAFVGGKCTHFVPNEESKAKIAIAGGIMFIISGLLVLIPVCWITNGIIRDFYNPALVDAQRRELGASLYIGWACTGLLFLGGGLLCNSCPPKDDSPYHVTYSQVKSVDSSKAYL</sequence>
<dbReference type="GO" id="GO:0005923">
    <property type="term" value="C:bicellular tight junction"/>
    <property type="evidence" value="ECO:0007669"/>
    <property type="project" value="UniProtKB-SubCell"/>
</dbReference>
<keyword evidence="8 10" id="KW-1133">Transmembrane helix</keyword>
<dbReference type="GO" id="GO:0005198">
    <property type="term" value="F:structural molecule activity"/>
    <property type="evidence" value="ECO:0007669"/>
    <property type="project" value="InterPro"/>
</dbReference>
<organism evidence="11 12">
    <name type="scientific">Electrophorus voltai</name>
    <dbReference type="NCBI Taxonomy" id="2609070"/>
    <lineage>
        <taxon>Eukaryota</taxon>
        <taxon>Metazoa</taxon>
        <taxon>Chordata</taxon>
        <taxon>Craniata</taxon>
        <taxon>Vertebrata</taxon>
        <taxon>Euteleostomi</taxon>
        <taxon>Actinopterygii</taxon>
        <taxon>Neopterygii</taxon>
        <taxon>Teleostei</taxon>
        <taxon>Ostariophysi</taxon>
        <taxon>Gymnotiformes</taxon>
        <taxon>Gymnotoidei</taxon>
        <taxon>Gymnotidae</taxon>
        <taxon>Electrophorus</taxon>
    </lineage>
</organism>
<evidence type="ECO:0000256" key="7">
    <source>
        <dbReference type="ARBA" id="ARBA00022949"/>
    </source>
</evidence>
<evidence type="ECO:0000256" key="1">
    <source>
        <dbReference type="ARBA" id="ARBA00004435"/>
    </source>
</evidence>
<feature type="transmembrane region" description="Helical" evidence="10">
    <location>
        <begin position="78"/>
        <end position="99"/>
    </location>
</feature>
<dbReference type="EMBL" id="JAROKS010000023">
    <property type="protein sequence ID" value="KAK1787409.1"/>
    <property type="molecule type" value="Genomic_DNA"/>
</dbReference>
<reference evidence="11" key="1">
    <citation type="submission" date="2023-03" db="EMBL/GenBank/DDBJ databases">
        <title>Electrophorus voltai genome.</title>
        <authorList>
            <person name="Bian C."/>
        </authorList>
    </citation>
    <scope>NUCLEOTIDE SEQUENCE</scope>
    <source>
        <strain evidence="11">CB-2022</strain>
        <tissue evidence="11">Muscle</tissue>
    </source>
</reference>
<evidence type="ECO:0000256" key="6">
    <source>
        <dbReference type="ARBA" id="ARBA00022692"/>
    </source>
</evidence>
<evidence type="ECO:0000256" key="10">
    <source>
        <dbReference type="SAM" id="Phobius"/>
    </source>
</evidence>
<evidence type="ECO:0008006" key="13">
    <source>
        <dbReference type="Google" id="ProtNLM"/>
    </source>
</evidence>
<keyword evidence="7" id="KW-0965">Cell junction</keyword>
<feature type="transmembrane region" description="Helical" evidence="10">
    <location>
        <begin position="258"/>
        <end position="276"/>
    </location>
</feature>
<feature type="transmembrane region" description="Helical" evidence="10">
    <location>
        <begin position="216"/>
        <end position="238"/>
    </location>
</feature>
<keyword evidence="9 10" id="KW-0472">Membrane</keyword>
<dbReference type="AlphaFoldDB" id="A0AAD8YVR7"/>
<evidence type="ECO:0000256" key="4">
    <source>
        <dbReference type="ARBA" id="ARBA00022427"/>
    </source>
</evidence>
<dbReference type="Pfam" id="PF00822">
    <property type="entry name" value="PMP22_Claudin"/>
    <property type="match status" value="2"/>
</dbReference>